<keyword evidence="3" id="KW-1185">Reference proteome</keyword>
<dbReference type="InterPro" id="IPR036047">
    <property type="entry name" value="F-box-like_dom_sf"/>
</dbReference>
<dbReference type="PANTHER" id="PTHR38926">
    <property type="entry name" value="F-BOX DOMAIN CONTAINING PROTEIN, EXPRESSED"/>
    <property type="match status" value="1"/>
</dbReference>
<dbReference type="InterPro" id="IPR032675">
    <property type="entry name" value="LRR_dom_sf"/>
</dbReference>
<protein>
    <submittedName>
        <fullName evidence="1">Uncharacterized protein</fullName>
    </submittedName>
</protein>
<dbReference type="SUPFAM" id="SSF52047">
    <property type="entry name" value="RNI-like"/>
    <property type="match status" value="1"/>
</dbReference>
<dbReference type="AlphaFoldDB" id="A0A2Z6S2M0"/>
<accession>A0A2Z6S2M0</accession>
<dbReference type="Proteomes" id="UP000247702">
    <property type="component" value="Unassembled WGS sequence"/>
</dbReference>
<organism evidence="1 3">
    <name type="scientific">Rhizophagus clarus</name>
    <dbReference type="NCBI Taxonomy" id="94130"/>
    <lineage>
        <taxon>Eukaryota</taxon>
        <taxon>Fungi</taxon>
        <taxon>Fungi incertae sedis</taxon>
        <taxon>Mucoromycota</taxon>
        <taxon>Glomeromycotina</taxon>
        <taxon>Glomeromycetes</taxon>
        <taxon>Glomerales</taxon>
        <taxon>Glomeraceae</taxon>
        <taxon>Rhizophagus</taxon>
    </lineage>
</organism>
<dbReference type="STRING" id="94130.A0A2Z6S2M0"/>
<evidence type="ECO:0000313" key="3">
    <source>
        <dbReference type="Proteomes" id="UP000247702"/>
    </source>
</evidence>
<dbReference type="PANTHER" id="PTHR38926:SF5">
    <property type="entry name" value="F-BOX AND LEUCINE-RICH REPEAT PROTEIN 6"/>
    <property type="match status" value="1"/>
</dbReference>
<proteinExistence type="predicted"/>
<dbReference type="Proteomes" id="UP000615446">
    <property type="component" value="Unassembled WGS sequence"/>
</dbReference>
<dbReference type="SUPFAM" id="SSF81383">
    <property type="entry name" value="F-box domain"/>
    <property type="match status" value="1"/>
</dbReference>
<dbReference type="EMBL" id="BLAL01000300">
    <property type="protein sequence ID" value="GET01464.1"/>
    <property type="molecule type" value="Genomic_DNA"/>
</dbReference>
<sequence length="488" mass="57072">MTSQLPILPVDCLKKIFECLDDDKVTLHSCLLVSRLWCRVSVEILWRNIWEFKCTVSQVYRLDVLSKIFSTLISCLSNESKEFLFNKGVFNSTPTTKFPLFNYPSFCKVLSILDLMIIDNNLKKISKNHKSFILLKERNYLIAQEILKMFMKETPSLKKLIYNSDIYGSKIPNFINFSGARDCLKNLSEMRCSSNINSEFFYQLSKICHNIQSLTIEFSITTLDGLNDLIFSQNSLKSLSIMRCIDYDDRNGIDCAKIVPSLTKHSNTLTKLFLQGISTLSFFTRFRNLKELHLSSEAGDFKELQYVIFPYLEILKLCYGYPEFEMLIKFLENNGKNLREFYVYGCDSNNSLNLAIAKFCPNLRSLYTQLLFDEIESLVVIFSSCQQLESFKTLWDESNFEGKKLLEIVAKYSPKNFHELTLYNYVKLSLDDLESFFINWKTRIPQKSISFIVRDSEFIKNSKKKKIIKKYKSLGIIKKFEYDEYSNF</sequence>
<gene>
    <name evidence="2" type="ORF">RCL2_002787100</name>
    <name evidence="1" type="ORF">RclHR1_08360007</name>
</gene>
<name>A0A2Z6S2M0_9GLOM</name>
<dbReference type="Gene3D" id="3.80.10.10">
    <property type="entry name" value="Ribonuclease Inhibitor"/>
    <property type="match status" value="1"/>
</dbReference>
<reference evidence="2" key="2">
    <citation type="submission" date="2019-10" db="EMBL/GenBank/DDBJ databases">
        <title>Conservation and host-specific expression of non-tandemly repeated heterogenous ribosome RNA gene in arbuscular mycorrhizal fungi.</title>
        <authorList>
            <person name="Maeda T."/>
            <person name="Kobayashi Y."/>
            <person name="Nakagawa T."/>
            <person name="Ezawa T."/>
            <person name="Yamaguchi K."/>
            <person name="Bino T."/>
            <person name="Nishimoto Y."/>
            <person name="Shigenobu S."/>
            <person name="Kawaguchi M."/>
        </authorList>
    </citation>
    <scope>NUCLEOTIDE SEQUENCE</scope>
    <source>
        <strain evidence="2">HR1</strain>
    </source>
</reference>
<dbReference type="OrthoDB" id="2316528at2759"/>
<comment type="caution">
    <text evidence="1">The sequence shown here is derived from an EMBL/GenBank/DDBJ whole genome shotgun (WGS) entry which is preliminary data.</text>
</comment>
<evidence type="ECO:0000313" key="1">
    <source>
        <dbReference type="EMBL" id="GBC08761.1"/>
    </source>
</evidence>
<reference evidence="1 3" key="1">
    <citation type="submission" date="2017-11" db="EMBL/GenBank/DDBJ databases">
        <title>The genome of Rhizophagus clarus HR1 reveals common genetic basis of auxotrophy among arbuscular mycorrhizal fungi.</title>
        <authorList>
            <person name="Kobayashi Y."/>
        </authorList>
    </citation>
    <scope>NUCLEOTIDE SEQUENCE [LARGE SCALE GENOMIC DNA]</scope>
    <source>
        <strain evidence="1 3">HR1</strain>
    </source>
</reference>
<evidence type="ECO:0000313" key="2">
    <source>
        <dbReference type="EMBL" id="GET01464.1"/>
    </source>
</evidence>
<dbReference type="EMBL" id="BEXD01004244">
    <property type="protein sequence ID" value="GBC08761.1"/>
    <property type="molecule type" value="Genomic_DNA"/>
</dbReference>